<dbReference type="Proteomes" id="UP000326169">
    <property type="component" value="Unassembled WGS sequence"/>
</dbReference>
<reference evidence="1 2" key="1">
    <citation type="journal article" date="2019" name="J Genomics">
        <title>The Draft Genome of a Hydrogen-producing Cyanobacterium, Arthrospira platensis NIES-46.</title>
        <authorList>
            <person name="Suzuki S."/>
            <person name="Yamaguchi H."/>
            <person name="Kawachi M."/>
        </authorList>
    </citation>
    <scope>NUCLEOTIDE SEQUENCE [LARGE SCALE GENOMIC DNA]</scope>
    <source>
        <strain evidence="1 2">NIES-46</strain>
    </source>
</reference>
<evidence type="ECO:0000313" key="2">
    <source>
        <dbReference type="Proteomes" id="UP000326169"/>
    </source>
</evidence>
<dbReference type="Pfam" id="PF11209">
    <property type="entry name" value="LmeA"/>
    <property type="match status" value="1"/>
</dbReference>
<organism evidence="1 2">
    <name type="scientific">Limnospira platensis NIES-46</name>
    <dbReference type="NCBI Taxonomy" id="1236695"/>
    <lineage>
        <taxon>Bacteria</taxon>
        <taxon>Bacillati</taxon>
        <taxon>Cyanobacteriota</taxon>
        <taxon>Cyanophyceae</taxon>
        <taxon>Oscillatoriophycideae</taxon>
        <taxon>Oscillatoriales</taxon>
        <taxon>Sirenicapillariaceae</taxon>
        <taxon>Limnospira</taxon>
    </lineage>
</organism>
<evidence type="ECO:0008006" key="3">
    <source>
        <dbReference type="Google" id="ProtNLM"/>
    </source>
</evidence>
<dbReference type="RefSeq" id="WP_006617389.1">
    <property type="nucleotide sequence ID" value="NZ_BIMW01000144.1"/>
</dbReference>
<protein>
    <recommendedName>
        <fullName evidence="3">DUF2993 domain-containing protein</fullName>
    </recommendedName>
</protein>
<name>A0A5M3TC88_LIMPL</name>
<accession>A0A5M3TC88</accession>
<dbReference type="EMBL" id="BIMW01000144">
    <property type="protein sequence ID" value="GCE95650.1"/>
    <property type="molecule type" value="Genomic_DNA"/>
</dbReference>
<comment type="caution">
    <text evidence="1">The sequence shown here is derived from an EMBL/GenBank/DDBJ whole genome shotgun (WGS) entry which is preliminary data.</text>
</comment>
<dbReference type="InterPro" id="IPR021373">
    <property type="entry name" value="DUF2993"/>
</dbReference>
<keyword evidence="2" id="KW-1185">Reference proteome</keyword>
<gene>
    <name evidence="1" type="ORF">NIES46_37160</name>
</gene>
<dbReference type="GeneID" id="301684492"/>
<sequence>MTGTKTEQKKLIGTVLSAALQLWLRSQVEGVESLKVHVGGGNRSLLKGSIPTVSVSARAVIYQGLHLSQVVLGSSGIRINLGQVLQGKPLQLLEAIEVDCDLQILASDLNASVSSPLLANAITELLESRLPLTEGTLENLQLRLNSDRLTLNADLITDTHGAIAFSLDSQLQRMSSTQLLLHQPYIKADPLISGTVLESIPIELGTDVDIEDLSISEEQLTLRGKIWVNP</sequence>
<evidence type="ECO:0000313" key="1">
    <source>
        <dbReference type="EMBL" id="GCE95650.1"/>
    </source>
</evidence>
<proteinExistence type="predicted"/>